<dbReference type="PROSITE" id="PS50935">
    <property type="entry name" value="SSB"/>
    <property type="match status" value="1"/>
</dbReference>
<gene>
    <name evidence="4" type="ORF">DRW42_06645</name>
</gene>
<evidence type="ECO:0000256" key="1">
    <source>
        <dbReference type="ARBA" id="ARBA00023125"/>
    </source>
</evidence>
<dbReference type="GO" id="GO:0003697">
    <property type="term" value="F:single-stranded DNA binding"/>
    <property type="evidence" value="ECO:0007669"/>
    <property type="project" value="InterPro"/>
</dbReference>
<dbReference type="InterPro" id="IPR000424">
    <property type="entry name" value="Primosome_PriB/ssb"/>
</dbReference>
<protein>
    <recommendedName>
        <fullName evidence="2 3">Single-stranded DNA-binding protein</fullName>
    </recommendedName>
</protein>
<dbReference type="SUPFAM" id="SSF50249">
    <property type="entry name" value="Nucleic acid-binding proteins"/>
    <property type="match status" value="1"/>
</dbReference>
<dbReference type="RefSeq" id="WP_113948037.1">
    <property type="nucleotide sequence ID" value="NZ_QNQU01000004.1"/>
</dbReference>
<keyword evidence="1 2" id="KW-0238">DNA-binding</keyword>
<evidence type="ECO:0000256" key="2">
    <source>
        <dbReference type="PIRNR" id="PIRNR002070"/>
    </source>
</evidence>
<dbReference type="GO" id="GO:0006260">
    <property type="term" value="P:DNA replication"/>
    <property type="evidence" value="ECO:0007669"/>
    <property type="project" value="InterPro"/>
</dbReference>
<dbReference type="CDD" id="cd04496">
    <property type="entry name" value="SSB_OBF"/>
    <property type="match status" value="1"/>
</dbReference>
<dbReference type="GO" id="GO:0009295">
    <property type="term" value="C:nucleoid"/>
    <property type="evidence" value="ECO:0007669"/>
    <property type="project" value="TreeGrafter"/>
</dbReference>
<keyword evidence="5" id="KW-1185">Reference proteome</keyword>
<dbReference type="Pfam" id="PF00436">
    <property type="entry name" value="SSB"/>
    <property type="match status" value="1"/>
</dbReference>
<dbReference type="InterPro" id="IPR012340">
    <property type="entry name" value="NA-bd_OB-fold"/>
</dbReference>
<dbReference type="PIRSF" id="PIRSF002070">
    <property type="entry name" value="SSB"/>
    <property type="match status" value="1"/>
</dbReference>
<reference evidence="4 5" key="1">
    <citation type="submission" date="2018-07" db="EMBL/GenBank/DDBJ databases">
        <title>A draft genome of a endophytic bacteria, a new species of Pedobacter.</title>
        <authorList>
            <person name="Zhang Z.D."/>
            <person name="Chen Z.J."/>
        </authorList>
    </citation>
    <scope>NUCLEOTIDE SEQUENCE [LARGE SCALE GENOMIC DNA]</scope>
    <source>
        <strain evidence="4 5">RS10</strain>
    </source>
</reference>
<dbReference type="EMBL" id="QNQU01000004">
    <property type="protein sequence ID" value="RBQ10106.1"/>
    <property type="molecule type" value="Genomic_DNA"/>
</dbReference>
<accession>A0A366L8C7</accession>
<dbReference type="AlphaFoldDB" id="A0A366L8C7"/>
<dbReference type="NCBIfam" id="TIGR00621">
    <property type="entry name" value="ssb"/>
    <property type="match status" value="1"/>
</dbReference>
<dbReference type="PANTHER" id="PTHR10302">
    <property type="entry name" value="SINGLE-STRANDED DNA-BINDING PROTEIN"/>
    <property type="match status" value="1"/>
</dbReference>
<comment type="caution">
    <text evidence="4">The sequence shown here is derived from an EMBL/GenBank/DDBJ whole genome shotgun (WGS) entry which is preliminary data.</text>
</comment>
<dbReference type="Gene3D" id="2.40.50.140">
    <property type="entry name" value="Nucleic acid-binding proteins"/>
    <property type="match status" value="1"/>
</dbReference>
<dbReference type="Proteomes" id="UP000252081">
    <property type="component" value="Unassembled WGS sequence"/>
</dbReference>
<evidence type="ECO:0000256" key="3">
    <source>
        <dbReference type="RuleBase" id="RU000524"/>
    </source>
</evidence>
<organism evidence="4 5">
    <name type="scientific">Pedobacter miscanthi</name>
    <dbReference type="NCBI Taxonomy" id="2259170"/>
    <lineage>
        <taxon>Bacteria</taxon>
        <taxon>Pseudomonadati</taxon>
        <taxon>Bacteroidota</taxon>
        <taxon>Sphingobacteriia</taxon>
        <taxon>Sphingobacteriales</taxon>
        <taxon>Sphingobacteriaceae</taxon>
        <taxon>Pedobacter</taxon>
    </lineage>
</organism>
<proteinExistence type="predicted"/>
<dbReference type="InterPro" id="IPR011344">
    <property type="entry name" value="ssDNA-bd"/>
</dbReference>
<dbReference type="PANTHER" id="PTHR10302:SF0">
    <property type="entry name" value="SINGLE-STRANDED DNA-BINDING PROTEIN, MITOCHONDRIAL"/>
    <property type="match status" value="1"/>
</dbReference>
<name>A0A366L8C7_9SPHI</name>
<evidence type="ECO:0000313" key="4">
    <source>
        <dbReference type="EMBL" id="RBQ10106.1"/>
    </source>
</evidence>
<dbReference type="OrthoDB" id="9809878at2"/>
<sequence length="115" mass="12766">MESATNKVVLSGFAGADAEVKNVGSQKLAKVRIAINESYRNSSGEDIKKVQWFNLIFWNAKADIAEAQIKKGTGLTIEGKLQNSSYDGKDGSKRYHFEIVVIDVVIRENEKQNAF</sequence>
<evidence type="ECO:0000313" key="5">
    <source>
        <dbReference type="Proteomes" id="UP000252081"/>
    </source>
</evidence>